<evidence type="ECO:0000313" key="2">
    <source>
        <dbReference type="Proteomes" id="UP001595528"/>
    </source>
</evidence>
<evidence type="ECO:0000313" key="1">
    <source>
        <dbReference type="EMBL" id="MFC3228801.1"/>
    </source>
</evidence>
<dbReference type="Proteomes" id="UP001595528">
    <property type="component" value="Unassembled WGS sequence"/>
</dbReference>
<sequence>MYTLDLDAPWHMRYAFRQAHELGLLEYDASRMAYRITPKGEAVRDVTFFPHWEFPEHTDGGVAAHCVGFLCLDDLPLRPV</sequence>
<accession>A0ABV7L380</accession>
<name>A0ABV7L380_9PROT</name>
<keyword evidence="2" id="KW-1185">Reference proteome</keyword>
<comment type="caution">
    <text evidence="1">The sequence shown here is derived from an EMBL/GenBank/DDBJ whole genome shotgun (WGS) entry which is preliminary data.</text>
</comment>
<gene>
    <name evidence="1" type="ORF">ACFOGJ_16270</name>
</gene>
<dbReference type="EMBL" id="JBHRTR010000028">
    <property type="protein sequence ID" value="MFC3228801.1"/>
    <property type="molecule type" value="Genomic_DNA"/>
</dbReference>
<organism evidence="1 2">
    <name type="scientific">Marinibaculum pumilum</name>
    <dbReference type="NCBI Taxonomy" id="1766165"/>
    <lineage>
        <taxon>Bacteria</taxon>
        <taxon>Pseudomonadati</taxon>
        <taxon>Pseudomonadota</taxon>
        <taxon>Alphaproteobacteria</taxon>
        <taxon>Rhodospirillales</taxon>
        <taxon>Rhodospirillaceae</taxon>
        <taxon>Marinibaculum</taxon>
    </lineage>
</organism>
<dbReference type="RefSeq" id="WP_379902257.1">
    <property type="nucleotide sequence ID" value="NZ_JBHRTR010000028.1"/>
</dbReference>
<protein>
    <submittedName>
        <fullName evidence="1">Uncharacterized protein</fullName>
    </submittedName>
</protein>
<proteinExistence type="predicted"/>
<reference evidence="2" key="1">
    <citation type="journal article" date="2019" name="Int. J. Syst. Evol. Microbiol.">
        <title>The Global Catalogue of Microorganisms (GCM) 10K type strain sequencing project: providing services to taxonomists for standard genome sequencing and annotation.</title>
        <authorList>
            <consortium name="The Broad Institute Genomics Platform"/>
            <consortium name="The Broad Institute Genome Sequencing Center for Infectious Disease"/>
            <person name="Wu L."/>
            <person name="Ma J."/>
        </authorList>
    </citation>
    <scope>NUCLEOTIDE SEQUENCE [LARGE SCALE GENOMIC DNA]</scope>
    <source>
        <strain evidence="2">KCTC 42964</strain>
    </source>
</reference>